<accession>A0ABR9KV97</accession>
<reference evidence="2 3" key="1">
    <citation type="submission" date="2020-10" db="EMBL/GenBank/DDBJ databases">
        <title>Sequencing the genomes of 1000 actinobacteria strains.</title>
        <authorList>
            <person name="Klenk H.-P."/>
        </authorList>
    </citation>
    <scope>NUCLEOTIDE SEQUENCE [LARGE SCALE GENOMIC DNA]</scope>
    <source>
        <strain evidence="2 3">DSM 43748</strain>
    </source>
</reference>
<feature type="domain" description="ChrB C-terminal" evidence="1">
    <location>
        <begin position="16"/>
        <end position="61"/>
    </location>
</feature>
<keyword evidence="3" id="KW-1185">Reference proteome</keyword>
<name>A0ABR9KV97_9ACTN</name>
<proteinExistence type="predicted"/>
<comment type="caution">
    <text evidence="2">The sequence shown here is derived from an EMBL/GenBank/DDBJ whole genome shotgun (WGS) entry which is preliminary data.</text>
</comment>
<dbReference type="Proteomes" id="UP000661607">
    <property type="component" value="Unassembled WGS sequence"/>
</dbReference>
<sequence>MDEMFLFNVPPLQGQAFDIDDERYEAPEAAGLDVVLRGLSMTCDDHRVLEISAPVFDGLYEFDRRAFLLGREPA</sequence>
<evidence type="ECO:0000313" key="2">
    <source>
        <dbReference type="EMBL" id="MBE1565957.1"/>
    </source>
</evidence>
<evidence type="ECO:0000259" key="1">
    <source>
        <dbReference type="Pfam" id="PF09828"/>
    </source>
</evidence>
<dbReference type="InterPro" id="IPR018634">
    <property type="entry name" value="ChrB_C"/>
</dbReference>
<evidence type="ECO:0000313" key="3">
    <source>
        <dbReference type="Proteomes" id="UP000661607"/>
    </source>
</evidence>
<gene>
    <name evidence="2" type="ORF">H4W81_008736</name>
</gene>
<organism evidence="2 3">
    <name type="scientific">Nonomuraea africana</name>
    <dbReference type="NCBI Taxonomy" id="46171"/>
    <lineage>
        <taxon>Bacteria</taxon>
        <taxon>Bacillati</taxon>
        <taxon>Actinomycetota</taxon>
        <taxon>Actinomycetes</taxon>
        <taxon>Streptosporangiales</taxon>
        <taxon>Streptosporangiaceae</taxon>
        <taxon>Nonomuraea</taxon>
    </lineage>
</organism>
<dbReference type="Pfam" id="PF09828">
    <property type="entry name" value="ChrB_C"/>
    <property type="match status" value="1"/>
</dbReference>
<dbReference type="EMBL" id="JADBEF010000001">
    <property type="protein sequence ID" value="MBE1565957.1"/>
    <property type="molecule type" value="Genomic_DNA"/>
</dbReference>
<protein>
    <recommendedName>
        <fullName evidence="1">ChrB C-terminal domain-containing protein</fullName>
    </recommendedName>
</protein>